<dbReference type="AlphaFoldDB" id="K2MKK3"/>
<protein>
    <submittedName>
        <fullName evidence="2">Uncharacterized protein</fullName>
    </submittedName>
</protein>
<keyword evidence="1" id="KW-1133">Transmembrane helix</keyword>
<evidence type="ECO:0000256" key="1">
    <source>
        <dbReference type="SAM" id="Phobius"/>
    </source>
</evidence>
<dbReference type="EMBL" id="AMRM01000019">
    <property type="protein sequence ID" value="EKF17777.1"/>
    <property type="molecule type" value="Genomic_DNA"/>
</dbReference>
<keyword evidence="1" id="KW-0812">Transmembrane</keyword>
<keyword evidence="1" id="KW-0472">Membrane</keyword>
<sequence length="96" mass="10182">MLMKLDTSWLLFAVAAVTILSYLLSLALDSVMREDGFGAMGNAGIITIAFFATIYLANGQGIRFASLTEGAFAGLGGAFATLLVMTFVKAILRRVI</sequence>
<gene>
    <name evidence="2" type="ORF">NA2_16043</name>
</gene>
<proteinExistence type="predicted"/>
<feature type="transmembrane region" description="Helical" evidence="1">
    <location>
        <begin position="70"/>
        <end position="92"/>
    </location>
</feature>
<dbReference type="Proteomes" id="UP000006786">
    <property type="component" value="Unassembled WGS sequence"/>
</dbReference>
<reference evidence="2 3" key="1">
    <citation type="journal article" date="2012" name="J. Bacteriol.">
        <title>Genome Sequence of Nitratireductor pacificus Type Strain pht-3B.</title>
        <authorList>
            <person name="Lai Q."/>
            <person name="Li G."/>
            <person name="Shao Z."/>
        </authorList>
    </citation>
    <scope>NUCLEOTIDE SEQUENCE [LARGE SCALE GENOMIC DNA]</scope>
    <source>
        <strain evidence="3">pht-3B</strain>
    </source>
</reference>
<evidence type="ECO:0000313" key="2">
    <source>
        <dbReference type="EMBL" id="EKF17777.1"/>
    </source>
</evidence>
<evidence type="ECO:0000313" key="3">
    <source>
        <dbReference type="Proteomes" id="UP000006786"/>
    </source>
</evidence>
<feature type="transmembrane region" description="Helical" evidence="1">
    <location>
        <begin position="37"/>
        <end position="58"/>
    </location>
</feature>
<dbReference type="eggNOG" id="ENOG5030R07">
    <property type="taxonomic scope" value="Bacteria"/>
</dbReference>
<accession>K2MKK3</accession>
<dbReference type="PATRIC" id="fig|391937.3.peg.3294"/>
<organism evidence="2 3">
    <name type="scientific">Nitratireductor pacificus pht-3B</name>
    <dbReference type="NCBI Taxonomy" id="391937"/>
    <lineage>
        <taxon>Bacteria</taxon>
        <taxon>Pseudomonadati</taxon>
        <taxon>Pseudomonadota</taxon>
        <taxon>Alphaproteobacteria</taxon>
        <taxon>Hyphomicrobiales</taxon>
        <taxon>Phyllobacteriaceae</taxon>
        <taxon>Nitratireductor</taxon>
    </lineage>
</organism>
<comment type="caution">
    <text evidence="2">The sequence shown here is derived from an EMBL/GenBank/DDBJ whole genome shotgun (WGS) entry which is preliminary data.</text>
</comment>
<dbReference type="OrthoDB" id="8115507at2"/>
<name>K2MKK3_9HYPH</name>
<keyword evidence="3" id="KW-1185">Reference proteome</keyword>
<dbReference type="RefSeq" id="WP_008598092.1">
    <property type="nucleotide sequence ID" value="NZ_AMRM01000019.1"/>
</dbReference>